<sequence>MPADEARRGTDADTSRVRTGPRHAAPKKPLLTRLHVPAGKAIALAAMPTAVLMGMGLTPQLAQAKPGVPKNPFRDGPCVTAPDEQSKEAEKDEQDARAKAAKKAEDKAEAARKKADEAEDKADGEDGQAGKGADKDGDVSANGSSGSSKPSGGDGDDGKSGSTPSGDADADSGKGSGDGGKDDEDAAAEPDPAEPKNPLDPLGLGDALKDILTPEEKRAEEKKEAERESADEKSSDSSDRDAEGTDGDAKDSDGTDKDTKPVEDTLDKAKDGLKDTAGKAEDRLRDAADKADDLADKAEKAADKAKDKAEGKAEDDDEAKDPMAADEDGKKPFPCVVEKKVDGDDEQSPAPIPNQPWHLEASSLLLKGADYKGVVNLKMPNGQTKQALKYIISGGTDIGDLHQIVESPNGKKYHVQAAKGSTSTIRKGDTTMYTERISGNLFGLIPITFDPEHPPPLNLPLIYFTNVKVQQAGQFGGELTIPGLHQSITD</sequence>
<feature type="compositionally biased region" description="Acidic residues" evidence="1">
    <location>
        <begin position="181"/>
        <end position="192"/>
    </location>
</feature>
<comment type="caution">
    <text evidence="2">The sequence shown here is derived from an EMBL/GenBank/DDBJ whole genome shotgun (WGS) entry which is preliminary data.</text>
</comment>
<keyword evidence="3" id="KW-1185">Reference proteome</keyword>
<feature type="compositionally biased region" description="Basic and acidic residues" evidence="1">
    <location>
        <begin position="84"/>
        <end position="116"/>
    </location>
</feature>
<evidence type="ECO:0000256" key="1">
    <source>
        <dbReference type="SAM" id="MobiDB-lite"/>
    </source>
</evidence>
<name>A0ABS0WZ79_9ACTN</name>
<protein>
    <recommendedName>
        <fullName evidence="4">Hydrogenase expression protein HypF</fullName>
    </recommendedName>
</protein>
<feature type="compositionally biased region" description="Basic and acidic residues" evidence="1">
    <location>
        <begin position="1"/>
        <end position="16"/>
    </location>
</feature>
<accession>A0ABS0WZ79</accession>
<evidence type="ECO:0008006" key="4">
    <source>
        <dbReference type="Google" id="ProtNLM"/>
    </source>
</evidence>
<feature type="compositionally biased region" description="Basic and acidic residues" evidence="1">
    <location>
        <begin position="207"/>
        <end position="312"/>
    </location>
</feature>
<gene>
    <name evidence="2" type="ORF">JGB26_03740</name>
</gene>
<feature type="compositionally biased region" description="Low complexity" evidence="1">
    <location>
        <begin position="139"/>
        <end position="151"/>
    </location>
</feature>
<feature type="compositionally biased region" description="Acidic residues" evidence="1">
    <location>
        <begin position="117"/>
        <end position="126"/>
    </location>
</feature>
<feature type="compositionally biased region" description="Basic and acidic residues" evidence="1">
    <location>
        <begin position="320"/>
        <end position="335"/>
    </location>
</feature>
<dbReference type="Proteomes" id="UP000634780">
    <property type="component" value="Unassembled WGS sequence"/>
</dbReference>
<feature type="region of interest" description="Disordered" evidence="1">
    <location>
        <begin position="1"/>
        <end position="32"/>
    </location>
</feature>
<evidence type="ECO:0000313" key="3">
    <source>
        <dbReference type="Proteomes" id="UP000634780"/>
    </source>
</evidence>
<feature type="region of interest" description="Disordered" evidence="1">
    <location>
        <begin position="61"/>
        <end position="335"/>
    </location>
</feature>
<proteinExistence type="predicted"/>
<organism evidence="2 3">
    <name type="scientific">Streptomyces flavofungini</name>
    <dbReference type="NCBI Taxonomy" id="68200"/>
    <lineage>
        <taxon>Bacteria</taxon>
        <taxon>Bacillati</taxon>
        <taxon>Actinomycetota</taxon>
        <taxon>Actinomycetes</taxon>
        <taxon>Kitasatosporales</taxon>
        <taxon>Streptomycetaceae</taxon>
        <taxon>Streptomyces</taxon>
    </lineage>
</organism>
<dbReference type="EMBL" id="JAEKOZ010000002">
    <property type="protein sequence ID" value="MBJ3806238.1"/>
    <property type="molecule type" value="Genomic_DNA"/>
</dbReference>
<reference evidence="2 3" key="1">
    <citation type="submission" date="2020-12" db="EMBL/GenBank/DDBJ databases">
        <title>Streptomyces typhae sp. nov., a novel endophytic actinomycete isolated from the root of cattail pollen (Typha angustifolia L.).</title>
        <authorList>
            <person name="Peng C."/>
            <person name="Liu C."/>
        </authorList>
    </citation>
    <scope>NUCLEOTIDE SEQUENCE [LARGE SCALE GENOMIC DNA]</scope>
    <source>
        <strain evidence="2 3">JCM 4753</strain>
    </source>
</reference>
<evidence type="ECO:0000313" key="2">
    <source>
        <dbReference type="EMBL" id="MBJ3806238.1"/>
    </source>
</evidence>